<dbReference type="GO" id="GO:0008171">
    <property type="term" value="F:O-methyltransferase activity"/>
    <property type="evidence" value="ECO:0007669"/>
    <property type="project" value="InterPro"/>
</dbReference>
<proteinExistence type="predicted"/>
<protein>
    <recommendedName>
        <fullName evidence="5">O-methyltransferase domain-containing protein</fullName>
    </recommendedName>
</protein>
<evidence type="ECO:0000313" key="4">
    <source>
        <dbReference type="EMBL" id="SVE28714.1"/>
    </source>
</evidence>
<feature type="non-terminal residue" evidence="4">
    <location>
        <position position="134"/>
    </location>
</feature>
<dbReference type="GO" id="GO:0032259">
    <property type="term" value="P:methylation"/>
    <property type="evidence" value="ECO:0007669"/>
    <property type="project" value="UniProtKB-KW"/>
</dbReference>
<reference evidence="4" key="1">
    <citation type="submission" date="2018-05" db="EMBL/GenBank/DDBJ databases">
        <authorList>
            <person name="Lanie J.A."/>
            <person name="Ng W.-L."/>
            <person name="Kazmierczak K.M."/>
            <person name="Andrzejewski T.M."/>
            <person name="Davidsen T.M."/>
            <person name="Wayne K.J."/>
            <person name="Tettelin H."/>
            <person name="Glass J.I."/>
            <person name="Rusch D."/>
            <person name="Podicherti R."/>
            <person name="Tsui H.-C.T."/>
            <person name="Winkler M.E."/>
        </authorList>
    </citation>
    <scope>NUCLEOTIDE SEQUENCE</scope>
</reference>
<dbReference type="InterPro" id="IPR050362">
    <property type="entry name" value="Cation-dep_OMT"/>
</dbReference>
<dbReference type="Gene3D" id="3.40.50.150">
    <property type="entry name" value="Vaccinia Virus protein VP39"/>
    <property type="match status" value="1"/>
</dbReference>
<evidence type="ECO:0008006" key="5">
    <source>
        <dbReference type="Google" id="ProtNLM"/>
    </source>
</evidence>
<gene>
    <name evidence="4" type="ORF">METZ01_LOCUS481568</name>
</gene>
<dbReference type="InterPro" id="IPR029063">
    <property type="entry name" value="SAM-dependent_MTases_sf"/>
</dbReference>
<organism evidence="4">
    <name type="scientific">marine metagenome</name>
    <dbReference type="NCBI Taxonomy" id="408172"/>
    <lineage>
        <taxon>unclassified sequences</taxon>
        <taxon>metagenomes</taxon>
        <taxon>ecological metagenomes</taxon>
    </lineage>
</organism>
<sequence length="134" mass="14975">MLDYCRDHSQADSAILIELEQYTWKNEDVPQMISGKLVGKLLQSMIKMVGVKYIVEVGTFTGYSALQMAEALSKDGEIHTCELMEKHAKTAQSFFDRSDYGNKITIHQGSALNSLEQLQAGSFDMAFIDADKTN</sequence>
<dbReference type="AlphaFoldDB" id="A0A383C959"/>
<dbReference type="PANTHER" id="PTHR10509">
    <property type="entry name" value="O-METHYLTRANSFERASE-RELATED"/>
    <property type="match status" value="1"/>
</dbReference>
<evidence type="ECO:0000256" key="1">
    <source>
        <dbReference type="ARBA" id="ARBA00022603"/>
    </source>
</evidence>
<dbReference type="InterPro" id="IPR002935">
    <property type="entry name" value="SAM_O-MeTrfase"/>
</dbReference>
<dbReference type="EMBL" id="UINC01206877">
    <property type="protein sequence ID" value="SVE28714.1"/>
    <property type="molecule type" value="Genomic_DNA"/>
</dbReference>
<keyword evidence="1" id="KW-0489">Methyltransferase</keyword>
<name>A0A383C959_9ZZZZ</name>
<dbReference type="SUPFAM" id="SSF53335">
    <property type="entry name" value="S-adenosyl-L-methionine-dependent methyltransferases"/>
    <property type="match status" value="1"/>
</dbReference>
<dbReference type="GO" id="GO:0008757">
    <property type="term" value="F:S-adenosylmethionine-dependent methyltransferase activity"/>
    <property type="evidence" value="ECO:0007669"/>
    <property type="project" value="TreeGrafter"/>
</dbReference>
<accession>A0A383C959</accession>
<keyword evidence="3" id="KW-0949">S-adenosyl-L-methionine</keyword>
<dbReference type="PANTHER" id="PTHR10509:SF14">
    <property type="entry name" value="CAFFEOYL-COA O-METHYLTRANSFERASE 3-RELATED"/>
    <property type="match status" value="1"/>
</dbReference>
<dbReference type="Pfam" id="PF01596">
    <property type="entry name" value="Methyltransf_3"/>
    <property type="match status" value="1"/>
</dbReference>
<keyword evidence="2" id="KW-0808">Transferase</keyword>
<dbReference type="PROSITE" id="PS51682">
    <property type="entry name" value="SAM_OMT_I"/>
    <property type="match status" value="1"/>
</dbReference>
<evidence type="ECO:0000256" key="2">
    <source>
        <dbReference type="ARBA" id="ARBA00022679"/>
    </source>
</evidence>
<evidence type="ECO:0000256" key="3">
    <source>
        <dbReference type="ARBA" id="ARBA00022691"/>
    </source>
</evidence>